<evidence type="ECO:0000256" key="3">
    <source>
        <dbReference type="ARBA" id="ARBA00022729"/>
    </source>
</evidence>
<dbReference type="RefSeq" id="WP_149459618.1">
    <property type="nucleotide sequence ID" value="NZ_SCWC02000007.1"/>
</dbReference>
<keyword evidence="6" id="KW-1185">Reference proteome</keyword>
<keyword evidence="3" id="KW-0732">Signal</keyword>
<name>A0ABQ6R795_9STAP</name>
<dbReference type="InterPro" id="IPR000914">
    <property type="entry name" value="SBP_5_dom"/>
</dbReference>
<dbReference type="InterPro" id="IPR039424">
    <property type="entry name" value="SBP_5"/>
</dbReference>
<dbReference type="PANTHER" id="PTHR30290:SF9">
    <property type="entry name" value="OLIGOPEPTIDE-BINDING PROTEIN APPA"/>
    <property type="match status" value="1"/>
</dbReference>
<proteinExistence type="inferred from homology"/>
<dbReference type="SUPFAM" id="SSF53850">
    <property type="entry name" value="Periplasmic binding protein-like II"/>
    <property type="match status" value="1"/>
</dbReference>
<evidence type="ECO:0000313" key="6">
    <source>
        <dbReference type="Proteomes" id="UP000295735"/>
    </source>
</evidence>
<comment type="similarity">
    <text evidence="1">Belongs to the bacterial solute-binding protein 5 family.</text>
</comment>
<protein>
    <recommendedName>
        <fullName evidence="4">Solute-binding protein family 5 domain-containing protein</fullName>
    </recommendedName>
</protein>
<accession>A0ABQ6R795</accession>
<feature type="domain" description="Solute-binding protein family 5" evidence="4">
    <location>
        <begin position="173"/>
        <end position="322"/>
    </location>
</feature>
<dbReference type="PANTHER" id="PTHR30290">
    <property type="entry name" value="PERIPLASMIC BINDING COMPONENT OF ABC TRANSPORTER"/>
    <property type="match status" value="1"/>
</dbReference>
<evidence type="ECO:0000313" key="5">
    <source>
        <dbReference type="EMBL" id="KAA1037735.1"/>
    </source>
</evidence>
<dbReference type="Proteomes" id="UP000295735">
    <property type="component" value="Unassembled WGS sequence"/>
</dbReference>
<evidence type="ECO:0000256" key="1">
    <source>
        <dbReference type="ARBA" id="ARBA00005695"/>
    </source>
</evidence>
<evidence type="ECO:0000259" key="4">
    <source>
        <dbReference type="Pfam" id="PF00496"/>
    </source>
</evidence>
<comment type="caution">
    <text evidence="5">The sequence shown here is derived from an EMBL/GenBank/DDBJ whole genome shotgun (WGS) entry which is preliminary data.</text>
</comment>
<dbReference type="Gene3D" id="3.40.190.10">
    <property type="entry name" value="Periplasmic binding protein-like II"/>
    <property type="match status" value="1"/>
</dbReference>
<evidence type="ECO:0000256" key="2">
    <source>
        <dbReference type="ARBA" id="ARBA00022448"/>
    </source>
</evidence>
<dbReference type="EMBL" id="SCWC02000007">
    <property type="protein sequence ID" value="KAA1037735.1"/>
    <property type="molecule type" value="Genomic_DNA"/>
</dbReference>
<organism evidence="5 6">
    <name type="scientific">Macrococcus equipercicus</name>
    <dbReference type="NCBI Taxonomy" id="69967"/>
    <lineage>
        <taxon>Bacteria</taxon>
        <taxon>Bacillati</taxon>
        <taxon>Bacillota</taxon>
        <taxon>Bacilli</taxon>
        <taxon>Bacillales</taxon>
        <taxon>Staphylococcaceae</taxon>
        <taxon>Macrococcus</taxon>
    </lineage>
</organism>
<dbReference type="Pfam" id="PF00496">
    <property type="entry name" value="SBP_bac_5"/>
    <property type="match status" value="1"/>
</dbReference>
<keyword evidence="2" id="KW-0813">Transport</keyword>
<reference evidence="5 6" key="1">
    <citation type="submission" date="2019-09" db="EMBL/GenBank/DDBJ databases">
        <authorList>
            <person name="Mazhar S."/>
            <person name="Altermann E."/>
            <person name="Hill C."/>
            <person name="Mcauliffe O."/>
        </authorList>
    </citation>
    <scope>NUCLEOTIDE SEQUENCE [LARGE SCALE GENOMIC DNA]</scope>
    <source>
        <strain evidence="5 6">ATCC 51831</strain>
    </source>
</reference>
<sequence>MESLLLSFYNLSKASINQKTVSEQLKISQKHLARSLKRWQAEQFLTYTSGRGRGHMTEIDWQLNIDDHYFQQVTSLFSTEPLDEVVHYLTWDWSETSKQSLLLQANQLLGIDRKDNDRLIIKKRYAPLTLNPLAANDINSFNVLSNLYDTLVEFKEGRYHYQLAHHIHVTETEAVIYLRKNIRFHDGQLLTALDVSDCLKTAKSSSYMHGLLDPLHSIETINNYQLKLSFTDCPYILDILSTLNLSIYKVADESYIGTGPFYIHKNTDTHSILKAFDNYYGLRPFLDEVEMIYIPDQKHDEFSLPAGDQLTAHTVTDGFYYMLSLRDNRLTQAQRETTHYIMQTYLRQTSERKNIAKAAPTILKQSRYFSRTPELTSGFTVRLVYPSYIRKLMNDVRQLLKRHHIEVELIPVTIDEAIHSRLDYSADYYLHGAFLNGAEHYEYFSLLFQHKAMQHHLPAQYPALKDIFESYITSPTATWSRRHIIVDRALEKRHLLIPLFNNQKTLYVPQKLHSARIVLHGFYNWDEVYIE</sequence>
<gene>
    <name evidence="5" type="ORF">ERX35_009265</name>
</gene>